<keyword evidence="1 3" id="KW-0808">Transferase</keyword>
<dbReference type="AlphaFoldDB" id="D3AIK9"/>
<evidence type="ECO:0000256" key="1">
    <source>
        <dbReference type="ARBA" id="ARBA00022679"/>
    </source>
</evidence>
<evidence type="ECO:0000313" key="4">
    <source>
        <dbReference type="Proteomes" id="UP000004968"/>
    </source>
</evidence>
<keyword evidence="3" id="KW-0328">Glycosyltransferase</keyword>
<organism evidence="3 4">
    <name type="scientific">Hungatella hathewayi DSM 13479</name>
    <dbReference type="NCBI Taxonomy" id="566550"/>
    <lineage>
        <taxon>Bacteria</taxon>
        <taxon>Bacillati</taxon>
        <taxon>Bacillota</taxon>
        <taxon>Clostridia</taxon>
        <taxon>Lachnospirales</taxon>
        <taxon>Lachnospiraceae</taxon>
        <taxon>Hungatella</taxon>
    </lineage>
</organism>
<dbReference type="RefSeq" id="WP_006773920.1">
    <property type="nucleotide sequence ID" value="NZ_GG667667.1"/>
</dbReference>
<dbReference type="InterPro" id="IPR001296">
    <property type="entry name" value="Glyco_trans_1"/>
</dbReference>
<reference evidence="3 4" key="1">
    <citation type="submission" date="2010-01" db="EMBL/GenBank/DDBJ databases">
        <authorList>
            <person name="Weinstock G."/>
            <person name="Sodergren E."/>
            <person name="Clifton S."/>
            <person name="Fulton L."/>
            <person name="Fulton B."/>
            <person name="Courtney L."/>
            <person name="Fronick C."/>
            <person name="Harrison M."/>
            <person name="Strong C."/>
            <person name="Farmer C."/>
            <person name="Delahaunty K."/>
            <person name="Markovic C."/>
            <person name="Hall O."/>
            <person name="Minx P."/>
            <person name="Tomlinson C."/>
            <person name="Mitreva M."/>
            <person name="Nelson J."/>
            <person name="Hou S."/>
            <person name="Wollam A."/>
            <person name="Pepin K.H."/>
            <person name="Johnson M."/>
            <person name="Bhonagiri V."/>
            <person name="Nash W.E."/>
            <person name="Warren W."/>
            <person name="Chinwalla A."/>
            <person name="Mardis E.R."/>
            <person name="Wilson R.K."/>
        </authorList>
    </citation>
    <scope>NUCLEOTIDE SEQUENCE [LARGE SCALE GENOMIC DNA]</scope>
    <source>
        <strain evidence="3 4">DSM 13479</strain>
    </source>
</reference>
<feature type="domain" description="Glycosyl transferase family 1" evidence="2">
    <location>
        <begin position="329"/>
        <end position="492"/>
    </location>
</feature>
<dbReference type="PANTHER" id="PTHR46401:SF2">
    <property type="entry name" value="GLYCOSYLTRANSFERASE WBBK-RELATED"/>
    <property type="match status" value="1"/>
</dbReference>
<accession>D3AIK9</accession>
<evidence type="ECO:0000313" key="3">
    <source>
        <dbReference type="EMBL" id="EFC98335.1"/>
    </source>
</evidence>
<dbReference type="SUPFAM" id="SSF53756">
    <property type="entry name" value="UDP-Glycosyltransferase/glycogen phosphorylase"/>
    <property type="match status" value="1"/>
</dbReference>
<name>D3AIK9_9FIRM</name>
<dbReference type="Pfam" id="PF00534">
    <property type="entry name" value="Glycos_transf_1"/>
    <property type="match status" value="1"/>
</dbReference>
<evidence type="ECO:0000259" key="2">
    <source>
        <dbReference type="Pfam" id="PF00534"/>
    </source>
</evidence>
<proteinExistence type="predicted"/>
<dbReference type="Gene3D" id="3.40.50.2000">
    <property type="entry name" value="Glycogen Phosphorylase B"/>
    <property type="match status" value="1"/>
</dbReference>
<dbReference type="GO" id="GO:0016757">
    <property type="term" value="F:glycosyltransferase activity"/>
    <property type="evidence" value="ECO:0007669"/>
    <property type="project" value="UniProtKB-KW"/>
</dbReference>
<protein>
    <submittedName>
        <fullName evidence="3">Glycosyltransferase, group 1 family protein</fullName>
        <ecNumber evidence="3">2.4.-.-</ecNumber>
    </submittedName>
</protein>
<dbReference type="PANTHER" id="PTHR46401">
    <property type="entry name" value="GLYCOSYLTRANSFERASE WBBK-RELATED"/>
    <property type="match status" value="1"/>
</dbReference>
<dbReference type="EMBL" id="ACIO01000281">
    <property type="protein sequence ID" value="EFC98335.1"/>
    <property type="molecule type" value="Genomic_DNA"/>
</dbReference>
<gene>
    <name evidence="3" type="ORF">CLOSTHATH_03449</name>
</gene>
<sequence length="559" mass="64677">MEKYIKRKKALVQRHLLHEISKIDSSFIDYSNLLKQFDGDEIKKKEVEKLEYAQYSLTLLNSSQSSHQCILEDNLLQTIKYQKARIDYLEMMFNKYLLNTSEAISDKTKINHALDVFMNEQRANNVNISSKLFDKKYKIAMFAPLSPLKNGIAHYTEDILVQLVQYFDIDVYIDTNYEPTNHIIIDSCKIYSHYSFEKSYRNYDAVIYQIGNNPDHVYMIPYLLKFPGIIVLHDFILSYLRSFLSEELKQFCDTNCNSIYYNGNNDGKNPFNKYIFQNARGIIVHSEYSKLGIWEQDFSKLITKIPLYSKCDDVLDDDTLKTQKYHYTQDTIILASFGFVTASKRIVPILQAFNKLKLALPLIKLKYLIVGQIEPEIKSEIDLVVARHKLFSDVVMPGYVSLDELENYINISDICINLRSPYGGETSAALSRIMGKGKACIVSDIGSFSELPDNVCIKIPTAPENEINNIYTAMLELVRNQKLRHGIAKAAHEYVKTYLNIEKSAEMYRNFIVEIIAGGKNLNYTMLKKIATFIACNSFYDENYILDTVTRRITYELLD</sequence>
<dbReference type="HOGENOM" id="CLU_487264_0_0_9"/>
<dbReference type="GeneID" id="93147560"/>
<dbReference type="EC" id="2.4.-.-" evidence="3"/>
<comment type="caution">
    <text evidence="3">The sequence shown here is derived from an EMBL/GenBank/DDBJ whole genome shotgun (WGS) entry which is preliminary data.</text>
</comment>
<dbReference type="Proteomes" id="UP000004968">
    <property type="component" value="Unassembled WGS sequence"/>
</dbReference>